<dbReference type="InterPro" id="IPR011527">
    <property type="entry name" value="ABC1_TM_dom"/>
</dbReference>
<evidence type="ECO:0000256" key="3">
    <source>
        <dbReference type="ARBA" id="ARBA00022741"/>
    </source>
</evidence>
<evidence type="ECO:0000256" key="1">
    <source>
        <dbReference type="ARBA" id="ARBA00004651"/>
    </source>
</evidence>
<feature type="transmembrane region" description="Helical" evidence="7">
    <location>
        <begin position="134"/>
        <end position="160"/>
    </location>
</feature>
<sequence length="575" mass="65004">MNFTQYIKLHFKFRLFLCLFFSILSACFEMIGIASVGPFIQYLSTGNYILPFSLSFISSNEAIALGIFSISLLLTSGILSVANVMILYRVAFYLGKEASLFVFKSVLLARRSNSYLVDKAKFLRDLTTESNVRFVHNVFVSGIILCSRIFIVLLISAYLLSVNVKVTLIVLSLFAFVFSLIFISIKSNMSRFGRKISDTQLLMNSVISDSVDSLREIYLYDKNDKVVDIYYKQLTEHNNAQYSYNWLSQIPRYVIETIVFVSLVSFALFFYNAGLITDSFVGMLSLLAICGYRLMPSLQQVFLSITAIKANFISLTNISHYHLDNGIVKKEGFKVVDINQDSKPATFKNIVCKDVRFKYEGGNKYILNGINFDIKEGEKVAFIGESGSGKTTMLNLILGLYKATDGNIHFESDSSYNEIKKGFSLVSQDVFLLDMPLKENLSFFSRSENISSVSLNKALDVACCDFLAKDSSLSRTGLSGGQRQRVGIARAIVEDFNLLALDESTSALDFKIERELLRKLFQEYKDNTIIFIVHRLDILSRFDKIIAFENGNVEFSGSYDELLQNSKVFKKLRGE</sequence>
<dbReference type="InterPro" id="IPR017871">
    <property type="entry name" value="ABC_transporter-like_CS"/>
</dbReference>
<dbReference type="GO" id="GO:0005886">
    <property type="term" value="C:plasma membrane"/>
    <property type="evidence" value="ECO:0007669"/>
    <property type="project" value="UniProtKB-SubCell"/>
</dbReference>
<dbReference type="EMBL" id="MT898214">
    <property type="protein sequence ID" value="QOS22434.1"/>
    <property type="molecule type" value="Genomic_DNA"/>
</dbReference>
<dbReference type="AlphaFoldDB" id="A0A7M1W5Z4"/>
<dbReference type="InterPro" id="IPR003439">
    <property type="entry name" value="ABC_transporter-like_ATP-bd"/>
</dbReference>
<feature type="transmembrane region" description="Helical" evidence="7">
    <location>
        <begin position="166"/>
        <end position="185"/>
    </location>
</feature>
<feature type="transmembrane region" description="Helical" evidence="7">
    <location>
        <begin position="253"/>
        <end position="273"/>
    </location>
</feature>
<dbReference type="Pfam" id="PF00005">
    <property type="entry name" value="ABC_tran"/>
    <property type="match status" value="1"/>
</dbReference>
<feature type="domain" description="ABC transporter" evidence="8">
    <location>
        <begin position="350"/>
        <end position="575"/>
    </location>
</feature>
<evidence type="ECO:0000256" key="7">
    <source>
        <dbReference type="SAM" id="Phobius"/>
    </source>
</evidence>
<dbReference type="InterPro" id="IPR039421">
    <property type="entry name" value="Type_1_exporter"/>
</dbReference>
<dbReference type="Gene3D" id="1.20.1560.10">
    <property type="entry name" value="ABC transporter type 1, transmembrane domain"/>
    <property type="match status" value="1"/>
</dbReference>
<feature type="domain" description="ABC transmembrane type-1" evidence="9">
    <location>
        <begin position="16"/>
        <end position="310"/>
    </location>
</feature>
<dbReference type="SUPFAM" id="SSF90123">
    <property type="entry name" value="ABC transporter transmembrane region"/>
    <property type="match status" value="1"/>
</dbReference>
<dbReference type="SUPFAM" id="SSF52540">
    <property type="entry name" value="P-loop containing nucleoside triphosphate hydrolases"/>
    <property type="match status" value="1"/>
</dbReference>
<dbReference type="GO" id="GO:0016887">
    <property type="term" value="F:ATP hydrolysis activity"/>
    <property type="evidence" value="ECO:0007669"/>
    <property type="project" value="InterPro"/>
</dbReference>
<dbReference type="PANTHER" id="PTHR24221">
    <property type="entry name" value="ATP-BINDING CASSETTE SUB-FAMILY B"/>
    <property type="match status" value="1"/>
</dbReference>
<dbReference type="PROSITE" id="PS50929">
    <property type="entry name" value="ABC_TM1F"/>
    <property type="match status" value="1"/>
</dbReference>
<organism evidence="10">
    <name type="scientific">Vibrio parahaemolyticus</name>
    <dbReference type="NCBI Taxonomy" id="670"/>
    <lineage>
        <taxon>Bacteria</taxon>
        <taxon>Pseudomonadati</taxon>
        <taxon>Pseudomonadota</taxon>
        <taxon>Gammaproteobacteria</taxon>
        <taxon>Vibrionales</taxon>
        <taxon>Vibrionaceae</taxon>
        <taxon>Vibrio</taxon>
    </lineage>
</organism>
<evidence type="ECO:0000256" key="4">
    <source>
        <dbReference type="ARBA" id="ARBA00022840"/>
    </source>
</evidence>
<dbReference type="Gene3D" id="3.40.50.300">
    <property type="entry name" value="P-loop containing nucleotide triphosphate hydrolases"/>
    <property type="match status" value="1"/>
</dbReference>
<keyword evidence="6 7" id="KW-0472">Membrane</keyword>
<reference evidence="10" key="1">
    <citation type="submission" date="2020-08" db="EMBL/GenBank/DDBJ databases">
        <title>Genetic structure, function and evolution of capsule biosynthesis loci in Vibrio parahaemolyticus.</title>
        <authorList>
            <person name="Li L."/>
            <person name="Bian S."/>
        </authorList>
    </citation>
    <scope>NUCLEOTIDE SEQUENCE</scope>
    <source>
        <strain evidence="10">VP287</strain>
    </source>
</reference>
<keyword evidence="3" id="KW-0547">Nucleotide-binding</keyword>
<dbReference type="GO" id="GO:0034040">
    <property type="term" value="F:ATPase-coupled lipid transmembrane transporter activity"/>
    <property type="evidence" value="ECO:0007669"/>
    <property type="project" value="TreeGrafter"/>
</dbReference>
<proteinExistence type="predicted"/>
<dbReference type="InterPro" id="IPR036640">
    <property type="entry name" value="ABC1_TM_sf"/>
</dbReference>
<evidence type="ECO:0000259" key="9">
    <source>
        <dbReference type="PROSITE" id="PS50929"/>
    </source>
</evidence>
<keyword evidence="2 7" id="KW-0812">Transmembrane</keyword>
<comment type="subcellular location">
    <subcellularLocation>
        <location evidence="1">Cell membrane</location>
        <topology evidence="1">Multi-pass membrane protein</topology>
    </subcellularLocation>
</comment>
<dbReference type="InterPro" id="IPR003593">
    <property type="entry name" value="AAA+_ATPase"/>
</dbReference>
<protein>
    <submittedName>
        <fullName evidence="10">Protein glycosylation K</fullName>
    </submittedName>
</protein>
<dbReference type="GO" id="GO:0140359">
    <property type="term" value="F:ABC-type transporter activity"/>
    <property type="evidence" value="ECO:0007669"/>
    <property type="project" value="InterPro"/>
</dbReference>
<dbReference type="PANTHER" id="PTHR24221:SF654">
    <property type="entry name" value="ATP-BINDING CASSETTE SUB-FAMILY B MEMBER 6"/>
    <property type="match status" value="1"/>
</dbReference>
<accession>A0A7M1W5Z4</accession>
<dbReference type="InterPro" id="IPR027417">
    <property type="entry name" value="P-loop_NTPase"/>
</dbReference>
<name>A0A7M1W5Z4_VIBPH</name>
<evidence type="ECO:0000313" key="10">
    <source>
        <dbReference type="EMBL" id="QOS22434.1"/>
    </source>
</evidence>
<evidence type="ECO:0000256" key="6">
    <source>
        <dbReference type="ARBA" id="ARBA00023136"/>
    </source>
</evidence>
<keyword evidence="4" id="KW-0067">ATP-binding</keyword>
<dbReference type="CDD" id="cd03228">
    <property type="entry name" value="ABCC_MRP_Like"/>
    <property type="match status" value="1"/>
</dbReference>
<dbReference type="SMART" id="SM00382">
    <property type="entry name" value="AAA"/>
    <property type="match status" value="1"/>
</dbReference>
<dbReference type="PROSITE" id="PS00211">
    <property type="entry name" value="ABC_TRANSPORTER_1"/>
    <property type="match status" value="1"/>
</dbReference>
<dbReference type="PROSITE" id="PS50893">
    <property type="entry name" value="ABC_TRANSPORTER_2"/>
    <property type="match status" value="1"/>
</dbReference>
<dbReference type="GO" id="GO:0005524">
    <property type="term" value="F:ATP binding"/>
    <property type="evidence" value="ECO:0007669"/>
    <property type="project" value="UniProtKB-KW"/>
</dbReference>
<gene>
    <name evidence="10" type="primary">pglK</name>
    <name evidence="10" type="ORF">VP287_00018</name>
</gene>
<keyword evidence="5 7" id="KW-1133">Transmembrane helix</keyword>
<evidence type="ECO:0000256" key="5">
    <source>
        <dbReference type="ARBA" id="ARBA00022989"/>
    </source>
</evidence>
<feature type="transmembrane region" description="Helical" evidence="7">
    <location>
        <begin position="15"/>
        <end position="43"/>
    </location>
</feature>
<evidence type="ECO:0000259" key="8">
    <source>
        <dbReference type="PROSITE" id="PS50893"/>
    </source>
</evidence>
<evidence type="ECO:0000256" key="2">
    <source>
        <dbReference type="ARBA" id="ARBA00022692"/>
    </source>
</evidence>
<feature type="transmembrane region" description="Helical" evidence="7">
    <location>
        <begin position="63"/>
        <end position="88"/>
    </location>
</feature>